<proteinExistence type="predicted"/>
<evidence type="ECO:0000256" key="5">
    <source>
        <dbReference type="ARBA" id="ARBA00023038"/>
    </source>
</evidence>
<evidence type="ECO:0000256" key="12">
    <source>
        <dbReference type="SAM" id="MobiDB-lite"/>
    </source>
</evidence>
<gene>
    <name evidence="16" type="primary">LOC106464578</name>
</gene>
<feature type="compositionally biased region" description="Polar residues" evidence="12">
    <location>
        <begin position="119"/>
        <end position="128"/>
    </location>
</feature>
<dbReference type="RefSeq" id="XP_013780184.1">
    <property type="nucleotide sequence ID" value="XM_013924730.2"/>
</dbReference>
<dbReference type="Gene3D" id="1.10.10.60">
    <property type="entry name" value="Homeodomain-like"/>
    <property type="match status" value="1"/>
</dbReference>
<evidence type="ECO:0000256" key="1">
    <source>
        <dbReference type="ARBA" id="ARBA00004123"/>
    </source>
</evidence>
<evidence type="ECO:0000256" key="4">
    <source>
        <dbReference type="ARBA" id="ARBA00022833"/>
    </source>
</evidence>
<evidence type="ECO:0000259" key="13">
    <source>
        <dbReference type="PROSITE" id="PS50023"/>
    </source>
</evidence>
<keyword evidence="15" id="KW-1185">Reference proteome</keyword>
<keyword evidence="2 10" id="KW-0479">Metal-binding</keyword>
<keyword evidence="3" id="KW-0677">Repeat</keyword>
<evidence type="ECO:0000256" key="3">
    <source>
        <dbReference type="ARBA" id="ARBA00022737"/>
    </source>
</evidence>
<dbReference type="InterPro" id="IPR050453">
    <property type="entry name" value="LIM_Homeobox_TF"/>
</dbReference>
<dbReference type="PROSITE" id="PS00027">
    <property type="entry name" value="HOMEOBOX_1"/>
    <property type="match status" value="1"/>
</dbReference>
<reference evidence="16" key="1">
    <citation type="submission" date="2025-08" db="UniProtKB">
        <authorList>
            <consortium name="RefSeq"/>
        </authorList>
    </citation>
    <scope>IDENTIFICATION</scope>
    <source>
        <tissue evidence="16">Muscle</tissue>
    </source>
</reference>
<dbReference type="SUPFAM" id="SSF46689">
    <property type="entry name" value="Homeodomain-like"/>
    <property type="match status" value="1"/>
</dbReference>
<organism evidence="15 16">
    <name type="scientific">Limulus polyphemus</name>
    <name type="common">Atlantic horseshoe crab</name>
    <dbReference type="NCBI Taxonomy" id="6850"/>
    <lineage>
        <taxon>Eukaryota</taxon>
        <taxon>Metazoa</taxon>
        <taxon>Ecdysozoa</taxon>
        <taxon>Arthropoda</taxon>
        <taxon>Chelicerata</taxon>
        <taxon>Merostomata</taxon>
        <taxon>Xiphosura</taxon>
        <taxon>Limulidae</taxon>
        <taxon>Limulus</taxon>
    </lineage>
</organism>
<dbReference type="SMART" id="SM00132">
    <property type="entry name" value="LIM"/>
    <property type="match status" value="1"/>
</dbReference>
<feature type="compositionally biased region" description="Polar residues" evidence="12">
    <location>
        <begin position="161"/>
        <end position="182"/>
    </location>
</feature>
<name>A0ABM1BE72_LIMPO</name>
<keyword evidence="4 10" id="KW-0862">Zinc</keyword>
<feature type="compositionally biased region" description="Basic and acidic residues" evidence="12">
    <location>
        <begin position="99"/>
        <end position="110"/>
    </location>
</feature>
<feature type="DNA-binding region" description="Homeobox" evidence="9">
    <location>
        <begin position="190"/>
        <end position="249"/>
    </location>
</feature>
<dbReference type="Pfam" id="PF00412">
    <property type="entry name" value="LIM"/>
    <property type="match status" value="1"/>
</dbReference>
<dbReference type="InterPro" id="IPR049619">
    <property type="entry name" value="Lhx1/5_LIM2"/>
</dbReference>
<comment type="subcellular location">
    <subcellularLocation>
        <location evidence="1 9 11">Nucleus</location>
    </subcellularLocation>
</comment>
<evidence type="ECO:0000256" key="2">
    <source>
        <dbReference type="ARBA" id="ARBA00022723"/>
    </source>
</evidence>
<sequence length="419" mass="45713">RFGTKCSGCGQGISPTDLVRRARTKVFHLSCFTCLVCRKQLSTGEELYVLDEHRFVCKDDYLNSRHKPPLVSSSPRGQTEIDESNDPIADTNGFASSNSKKEHSLDREVITRQGKGGTLVNSPDSDCYTSPAGVVGSTNGNSQTTGTEVANNINDHKNTNDSDGQNSSTSSTGQNFGTNPNDENAPGSKRRGPRTTIKAKQLEMLKAAFAATPKPTRHIREQLAQETGLNMRVIQVWFQNRRSKERRIKQLSSLGVRRHFYRGPRRAMRPLRSGLSPDGLADSPEMIGGPNSGFGYFSDSGSPCDFPYGPHGPYDYYTVHQTPEGIPFPPGTMVRTPASVGTVEQRMGSALGSGHNNIVTDGPCLHAHSDLMLHRSSPDMRPCLLPGMIPDGYCPPRSSLDSVYHGGLSHHSLSETPVW</sequence>
<feature type="compositionally biased region" description="Low complexity" evidence="12">
    <location>
        <begin position="136"/>
        <end position="147"/>
    </location>
</feature>
<evidence type="ECO:0000256" key="7">
    <source>
        <dbReference type="ARBA" id="ARBA00023155"/>
    </source>
</evidence>
<dbReference type="Pfam" id="PF00046">
    <property type="entry name" value="Homeodomain"/>
    <property type="match status" value="1"/>
</dbReference>
<keyword evidence="5 10" id="KW-0440">LIM domain</keyword>
<evidence type="ECO:0000313" key="16">
    <source>
        <dbReference type="RefSeq" id="XP_013780184.1"/>
    </source>
</evidence>
<dbReference type="InterPro" id="IPR001781">
    <property type="entry name" value="Znf_LIM"/>
</dbReference>
<dbReference type="CDD" id="cd09375">
    <property type="entry name" value="LIM2_Lhx1_Lhx5"/>
    <property type="match status" value="1"/>
</dbReference>
<evidence type="ECO:0000256" key="8">
    <source>
        <dbReference type="ARBA" id="ARBA00023242"/>
    </source>
</evidence>
<protein>
    <submittedName>
        <fullName evidence="16">LIM/homeobox protein Lhx1-like</fullName>
    </submittedName>
</protein>
<dbReference type="PROSITE" id="PS00478">
    <property type="entry name" value="LIM_DOMAIN_1"/>
    <property type="match status" value="1"/>
</dbReference>
<dbReference type="Proteomes" id="UP000694941">
    <property type="component" value="Unplaced"/>
</dbReference>
<feature type="region of interest" description="Disordered" evidence="12">
    <location>
        <begin position="66"/>
        <end position="194"/>
    </location>
</feature>
<dbReference type="PROSITE" id="PS50023">
    <property type="entry name" value="LIM_DOMAIN_2"/>
    <property type="match status" value="1"/>
</dbReference>
<feature type="non-terminal residue" evidence="16">
    <location>
        <position position="1"/>
    </location>
</feature>
<evidence type="ECO:0000256" key="11">
    <source>
        <dbReference type="RuleBase" id="RU000682"/>
    </source>
</evidence>
<accession>A0ABM1BE72</accession>
<feature type="domain" description="Homeobox" evidence="14">
    <location>
        <begin position="188"/>
        <end position="248"/>
    </location>
</feature>
<dbReference type="SMART" id="SM00389">
    <property type="entry name" value="HOX"/>
    <property type="match status" value="1"/>
</dbReference>
<dbReference type="SUPFAM" id="SSF57716">
    <property type="entry name" value="Glucocorticoid receptor-like (DNA-binding domain)"/>
    <property type="match status" value="1"/>
</dbReference>
<evidence type="ECO:0000259" key="14">
    <source>
        <dbReference type="PROSITE" id="PS50071"/>
    </source>
</evidence>
<dbReference type="PROSITE" id="PS50071">
    <property type="entry name" value="HOMEOBOX_2"/>
    <property type="match status" value="1"/>
</dbReference>
<dbReference type="Gene3D" id="2.10.110.10">
    <property type="entry name" value="Cysteine Rich Protein"/>
    <property type="match status" value="1"/>
</dbReference>
<dbReference type="PANTHER" id="PTHR24208:SF105">
    <property type="entry name" value="DLIM1"/>
    <property type="match status" value="1"/>
</dbReference>
<keyword evidence="8 9" id="KW-0539">Nucleus</keyword>
<evidence type="ECO:0000256" key="6">
    <source>
        <dbReference type="ARBA" id="ARBA00023125"/>
    </source>
</evidence>
<feature type="domain" description="LIM zinc-binding" evidence="13">
    <location>
        <begin position="4"/>
        <end position="67"/>
    </location>
</feature>
<keyword evidence="6 9" id="KW-0238">DNA-binding</keyword>
<dbReference type="CDD" id="cd00086">
    <property type="entry name" value="homeodomain"/>
    <property type="match status" value="1"/>
</dbReference>
<dbReference type="InterPro" id="IPR001356">
    <property type="entry name" value="HD"/>
</dbReference>
<dbReference type="InterPro" id="IPR017970">
    <property type="entry name" value="Homeobox_CS"/>
</dbReference>
<keyword evidence="7 9" id="KW-0371">Homeobox</keyword>
<dbReference type="PANTHER" id="PTHR24208">
    <property type="entry name" value="LIM/HOMEOBOX PROTEIN LHX"/>
    <property type="match status" value="1"/>
</dbReference>
<dbReference type="GeneID" id="106464578"/>
<evidence type="ECO:0000256" key="9">
    <source>
        <dbReference type="PROSITE-ProRule" id="PRU00108"/>
    </source>
</evidence>
<evidence type="ECO:0000256" key="10">
    <source>
        <dbReference type="PROSITE-ProRule" id="PRU00125"/>
    </source>
</evidence>
<dbReference type="InterPro" id="IPR009057">
    <property type="entry name" value="Homeodomain-like_sf"/>
</dbReference>
<evidence type="ECO:0000313" key="15">
    <source>
        <dbReference type="Proteomes" id="UP000694941"/>
    </source>
</evidence>